<dbReference type="Proteomes" id="UP000315295">
    <property type="component" value="Unassembled WGS sequence"/>
</dbReference>
<organism evidence="1 2">
    <name type="scientific">Malus baccata</name>
    <name type="common">Siberian crab apple</name>
    <name type="synonym">Pyrus baccata</name>
    <dbReference type="NCBI Taxonomy" id="106549"/>
    <lineage>
        <taxon>Eukaryota</taxon>
        <taxon>Viridiplantae</taxon>
        <taxon>Streptophyta</taxon>
        <taxon>Embryophyta</taxon>
        <taxon>Tracheophyta</taxon>
        <taxon>Spermatophyta</taxon>
        <taxon>Magnoliopsida</taxon>
        <taxon>eudicotyledons</taxon>
        <taxon>Gunneridae</taxon>
        <taxon>Pentapetalae</taxon>
        <taxon>rosids</taxon>
        <taxon>fabids</taxon>
        <taxon>Rosales</taxon>
        <taxon>Rosaceae</taxon>
        <taxon>Amygdaloideae</taxon>
        <taxon>Maleae</taxon>
        <taxon>Malus</taxon>
    </lineage>
</organism>
<dbReference type="EMBL" id="VIEB01000005">
    <property type="protein sequence ID" value="TQE14265.1"/>
    <property type="molecule type" value="Genomic_DNA"/>
</dbReference>
<protein>
    <submittedName>
        <fullName evidence="1">Uncharacterized protein</fullName>
    </submittedName>
</protein>
<evidence type="ECO:0000313" key="2">
    <source>
        <dbReference type="Proteomes" id="UP000315295"/>
    </source>
</evidence>
<keyword evidence="2" id="KW-1185">Reference proteome</keyword>
<sequence>MICSSSSTPLVAFSQPRLPIMDTVSGSLDEKEQIPLKRKKRITHLAPIIFKTPALVSLVGGAHISPLLFLKPAQQPPPKSKLKPLPSSISSLQSAKPIEDLCRIVILSSTTLTRFEGTSQPYLVIRPLVDHVAFPTDASSFQNVDYTMVILGATIALMDYKKVHSHL</sequence>
<dbReference type="AlphaFoldDB" id="A0A540NTH8"/>
<name>A0A540NTH8_MALBA</name>
<gene>
    <name evidence="1" type="ORF">C1H46_000184</name>
</gene>
<accession>A0A540NTH8</accession>
<proteinExistence type="predicted"/>
<reference evidence="1 2" key="1">
    <citation type="journal article" date="2019" name="G3 (Bethesda)">
        <title>Sequencing of a Wild Apple (Malus baccata) Genome Unravels the Differences Between Cultivated and Wild Apple Species Regarding Disease Resistance and Cold Tolerance.</title>
        <authorList>
            <person name="Chen X."/>
        </authorList>
    </citation>
    <scope>NUCLEOTIDE SEQUENCE [LARGE SCALE GENOMIC DNA]</scope>
    <source>
        <strain evidence="2">cv. Shandingzi</strain>
        <tissue evidence="1">Leaves</tissue>
    </source>
</reference>
<comment type="caution">
    <text evidence="1">The sequence shown here is derived from an EMBL/GenBank/DDBJ whole genome shotgun (WGS) entry which is preliminary data.</text>
</comment>
<evidence type="ECO:0000313" key="1">
    <source>
        <dbReference type="EMBL" id="TQE14265.1"/>
    </source>
</evidence>